<dbReference type="GO" id="GO:0043024">
    <property type="term" value="F:ribosomal small subunit binding"/>
    <property type="evidence" value="ECO:0007669"/>
    <property type="project" value="TreeGrafter"/>
</dbReference>
<dbReference type="PANTHER" id="PTHR42698">
    <property type="entry name" value="GTPASE ERA"/>
    <property type="match status" value="1"/>
</dbReference>
<comment type="caution">
    <text evidence="2">The sequence shown here is derived from an EMBL/GenBank/DDBJ whole genome shotgun (WGS) entry which is preliminary data.</text>
</comment>
<gene>
    <name evidence="2" type="primary">ERAL1</name>
    <name evidence="2" type="ORF">GWK47_040572</name>
</gene>
<sequence>MTYEDPLGSIRLMKGKANYKPSLFNLARVPLLQKYNTPRCLKALKLKHMRDLSVFVPMHYMPYYTKLFREQEAIGADTDIPEMSDDSEDIENDLLECGICYAPVVMHFGHAVVGIISRLPFLGLMKNNNNIFHLLVVFRDSLSLSLHVCFTRVSRMFPREVASHTLNETKVFRTVHQDQDPSRRHTIRLKAESHHTIMAFERQFLFLPLPVYLFVASIKTVSVSHNVNTTSRPLLPHESSTRSEVMRRLVRIDCPGRRDPDGTRGVSLSPHLCCVHFIVPCCPGQLPFPSAVVPVSSAQRPMVDGKAVANQRRDVNPVGAGVVLTSKPAAATSRINPTYPCQIVGGSEAPLPIPATWSDPKDLTTLQDVGLRLGEQKVCSASRKVHTTQINARAIYNIGSTQLVFLDTPGLVTPQEVAKHQLQRNLLIEPEMSLQEADLLAVVHDVSCQFSGSSLHSRLVRLLALHPTIPTVLVLNKVDLLKAKGNLLQITQVLTEGFVGGERFIFKTKKTSEINKEALLRKALMQEKFSSSSQPCLHDDVSAKATPGSASTEASVQNLEIEQGTDSMLSTSYNLSHVKESDVLAGKVHLTEQQVQTFIQDRKSWPLFQDVFMISAKDGTGVDDIREYLTTCAQPRPWIFSPKVREVIGEVFV</sequence>
<dbReference type="InterPro" id="IPR005662">
    <property type="entry name" value="GTPase_Era-like"/>
</dbReference>
<dbReference type="GO" id="GO:0005759">
    <property type="term" value="C:mitochondrial matrix"/>
    <property type="evidence" value="ECO:0007669"/>
    <property type="project" value="TreeGrafter"/>
</dbReference>
<feature type="domain" description="G" evidence="1">
    <location>
        <begin position="378"/>
        <end position="477"/>
    </location>
</feature>
<dbReference type="GO" id="GO:0005525">
    <property type="term" value="F:GTP binding"/>
    <property type="evidence" value="ECO:0007669"/>
    <property type="project" value="InterPro"/>
</dbReference>
<organism evidence="2 3">
    <name type="scientific">Chionoecetes opilio</name>
    <name type="common">Atlantic snow crab</name>
    <name type="synonym">Cancer opilio</name>
    <dbReference type="NCBI Taxonomy" id="41210"/>
    <lineage>
        <taxon>Eukaryota</taxon>
        <taxon>Metazoa</taxon>
        <taxon>Ecdysozoa</taxon>
        <taxon>Arthropoda</taxon>
        <taxon>Crustacea</taxon>
        <taxon>Multicrustacea</taxon>
        <taxon>Malacostraca</taxon>
        <taxon>Eumalacostraca</taxon>
        <taxon>Eucarida</taxon>
        <taxon>Decapoda</taxon>
        <taxon>Pleocyemata</taxon>
        <taxon>Brachyura</taxon>
        <taxon>Eubrachyura</taxon>
        <taxon>Majoidea</taxon>
        <taxon>Majidae</taxon>
        <taxon>Chionoecetes</taxon>
    </lineage>
</organism>
<dbReference type="PANTHER" id="PTHR42698:SF1">
    <property type="entry name" value="GTPASE ERA, MITOCHONDRIAL"/>
    <property type="match status" value="1"/>
</dbReference>
<dbReference type="GO" id="GO:0000028">
    <property type="term" value="P:ribosomal small subunit assembly"/>
    <property type="evidence" value="ECO:0007669"/>
    <property type="project" value="TreeGrafter"/>
</dbReference>
<keyword evidence="3" id="KW-1185">Reference proteome</keyword>
<dbReference type="GO" id="GO:0019843">
    <property type="term" value="F:rRNA binding"/>
    <property type="evidence" value="ECO:0007669"/>
    <property type="project" value="TreeGrafter"/>
</dbReference>
<reference evidence="2" key="1">
    <citation type="submission" date="2020-07" db="EMBL/GenBank/DDBJ databases">
        <title>The High-quality genome of the commercially important snow crab, Chionoecetes opilio.</title>
        <authorList>
            <person name="Jeong J.-H."/>
            <person name="Ryu S."/>
        </authorList>
    </citation>
    <scope>NUCLEOTIDE SEQUENCE</scope>
    <source>
        <strain evidence="2">MADBK_172401_WGS</strain>
        <tissue evidence="2">Digestive gland</tissue>
    </source>
</reference>
<name>A0A8J4YJB1_CHIOP</name>
<evidence type="ECO:0000259" key="1">
    <source>
        <dbReference type="Pfam" id="PF01926"/>
    </source>
</evidence>
<dbReference type="AlphaFoldDB" id="A0A8J4YJB1"/>
<dbReference type="SUPFAM" id="SSF52540">
    <property type="entry name" value="P-loop containing nucleoside triphosphate hydrolases"/>
    <property type="match status" value="1"/>
</dbReference>
<protein>
    <submittedName>
        <fullName evidence="2">GTPase Era, mitochondrial</fullName>
    </submittedName>
</protein>
<dbReference type="Gene3D" id="3.40.50.300">
    <property type="entry name" value="P-loop containing nucleotide triphosphate hydrolases"/>
    <property type="match status" value="1"/>
</dbReference>
<dbReference type="EMBL" id="JACEEZ010006922">
    <property type="protein sequence ID" value="KAG0724436.1"/>
    <property type="molecule type" value="Genomic_DNA"/>
</dbReference>
<dbReference type="InterPro" id="IPR006073">
    <property type="entry name" value="GTP-bd"/>
</dbReference>
<evidence type="ECO:0000313" key="2">
    <source>
        <dbReference type="EMBL" id="KAG0724436.1"/>
    </source>
</evidence>
<dbReference type="Proteomes" id="UP000770661">
    <property type="component" value="Unassembled WGS sequence"/>
</dbReference>
<dbReference type="InterPro" id="IPR027417">
    <property type="entry name" value="P-loop_NTPase"/>
</dbReference>
<dbReference type="Pfam" id="PF01926">
    <property type="entry name" value="MMR_HSR1"/>
    <property type="match status" value="1"/>
</dbReference>
<accession>A0A8J4YJB1</accession>
<proteinExistence type="predicted"/>
<evidence type="ECO:0000313" key="3">
    <source>
        <dbReference type="Proteomes" id="UP000770661"/>
    </source>
</evidence>
<dbReference type="OrthoDB" id="8954335at2759"/>